<proteinExistence type="predicted"/>
<reference evidence="1 2" key="1">
    <citation type="submission" date="2019-03" db="EMBL/GenBank/DDBJ databases">
        <title>Single cell metagenomics reveals metabolic interactions within the superorganism composed of flagellate Streblomastix strix and complex community of Bacteroidetes bacteria on its surface.</title>
        <authorList>
            <person name="Treitli S.C."/>
            <person name="Kolisko M."/>
            <person name="Husnik F."/>
            <person name="Keeling P."/>
            <person name="Hampl V."/>
        </authorList>
    </citation>
    <scope>NUCLEOTIDE SEQUENCE [LARGE SCALE GENOMIC DNA]</scope>
    <source>
        <strain evidence="1">ST1C</strain>
    </source>
</reference>
<name>A0A5J4X525_9EUKA</name>
<sequence>MYTMGTILKTAKEKMTRRSNNTYERLLSQDSYQTPNYANLVPQNPLQVTAQPQPTFVNAFHQSIEIYPLDPDQTIATPEKISSFAIKAVLVLLAGLSGQKTQQIDFYSEDPSEGQVIEAKQRARVATDLVTWKRPSKHNNQPVQPIFAFDQILTDLEAKLAQQYKQLQRTLTLIVKGNWTITLKFNLNSFVNIFDTTCKALRISFLPYTIEIDQQQRQSKRQLSSLYGRIEESQEVLLQEEVIPEITVPHLQPYLKDTKKAQLTWLDRCYDLIGNSSVIQYKNTRNRSHIKHNFTWRSTRTLGKRT</sequence>
<gene>
    <name evidence="1" type="ORF">EZS28_002841</name>
</gene>
<dbReference type="Proteomes" id="UP000324800">
    <property type="component" value="Unassembled WGS sequence"/>
</dbReference>
<comment type="caution">
    <text evidence="1">The sequence shown here is derived from an EMBL/GenBank/DDBJ whole genome shotgun (WGS) entry which is preliminary data.</text>
</comment>
<dbReference type="EMBL" id="SNRW01000359">
    <property type="protein sequence ID" value="KAA6401629.1"/>
    <property type="molecule type" value="Genomic_DNA"/>
</dbReference>
<dbReference type="AlphaFoldDB" id="A0A5J4X525"/>
<protein>
    <submittedName>
        <fullName evidence="1">Uncharacterized protein</fullName>
    </submittedName>
</protein>
<evidence type="ECO:0000313" key="2">
    <source>
        <dbReference type="Proteomes" id="UP000324800"/>
    </source>
</evidence>
<organism evidence="1 2">
    <name type="scientific">Streblomastix strix</name>
    <dbReference type="NCBI Taxonomy" id="222440"/>
    <lineage>
        <taxon>Eukaryota</taxon>
        <taxon>Metamonada</taxon>
        <taxon>Preaxostyla</taxon>
        <taxon>Oxymonadida</taxon>
        <taxon>Streblomastigidae</taxon>
        <taxon>Streblomastix</taxon>
    </lineage>
</organism>
<evidence type="ECO:0000313" key="1">
    <source>
        <dbReference type="EMBL" id="KAA6401629.1"/>
    </source>
</evidence>
<accession>A0A5J4X525</accession>